<evidence type="ECO:0000313" key="2">
    <source>
        <dbReference type="Proteomes" id="UP001295740"/>
    </source>
</evidence>
<name>A0AAI8VSP9_9PEZI</name>
<organism evidence="1 2">
    <name type="scientific">Anthostomella pinea</name>
    <dbReference type="NCBI Taxonomy" id="933095"/>
    <lineage>
        <taxon>Eukaryota</taxon>
        <taxon>Fungi</taxon>
        <taxon>Dikarya</taxon>
        <taxon>Ascomycota</taxon>
        <taxon>Pezizomycotina</taxon>
        <taxon>Sordariomycetes</taxon>
        <taxon>Xylariomycetidae</taxon>
        <taxon>Xylariales</taxon>
        <taxon>Xylariaceae</taxon>
        <taxon>Anthostomella</taxon>
    </lineage>
</organism>
<protein>
    <submittedName>
        <fullName evidence="1">Uu.00g050590.m01.CDS01</fullName>
    </submittedName>
</protein>
<accession>A0AAI8VSP9</accession>
<dbReference type="EMBL" id="CAUWAG010000014">
    <property type="protein sequence ID" value="CAJ2510356.1"/>
    <property type="molecule type" value="Genomic_DNA"/>
</dbReference>
<sequence>MRQVKERLGLPLGAPYAGKDLGNLVDMYISMAKEHMKVRYRTLNLGVFYSPILYFRNNGLFGSQGVRDRISERIHNADLARDLIWVLHSEIGPEEFENSRNSTVSYFTELSSMTPAEAAVIG</sequence>
<dbReference type="Proteomes" id="UP001295740">
    <property type="component" value="Unassembled WGS sequence"/>
</dbReference>
<gene>
    <name evidence="1" type="ORF">KHLLAP_LOCUS10824</name>
</gene>
<reference evidence="1" key="1">
    <citation type="submission" date="2023-10" db="EMBL/GenBank/DDBJ databases">
        <authorList>
            <person name="Hackl T."/>
        </authorList>
    </citation>
    <scope>NUCLEOTIDE SEQUENCE</scope>
</reference>
<proteinExistence type="predicted"/>
<keyword evidence="2" id="KW-1185">Reference proteome</keyword>
<dbReference type="AlphaFoldDB" id="A0AAI8VSP9"/>
<evidence type="ECO:0000313" key="1">
    <source>
        <dbReference type="EMBL" id="CAJ2510356.1"/>
    </source>
</evidence>
<comment type="caution">
    <text evidence="1">The sequence shown here is derived from an EMBL/GenBank/DDBJ whole genome shotgun (WGS) entry which is preliminary data.</text>
</comment>